<dbReference type="SUPFAM" id="SSF56601">
    <property type="entry name" value="beta-lactamase/transpeptidase-like"/>
    <property type="match status" value="1"/>
</dbReference>
<gene>
    <name evidence="3" type="ORF">DI536_22025</name>
</gene>
<dbReference type="EMBL" id="QFQP01000020">
    <property type="protein sequence ID" value="PZR09618.1"/>
    <property type="molecule type" value="Genomic_DNA"/>
</dbReference>
<accession>A0A2W5UKM0</accession>
<evidence type="ECO:0000313" key="3">
    <source>
        <dbReference type="EMBL" id="PZR09618.1"/>
    </source>
</evidence>
<comment type="caution">
    <text evidence="3">The sequence shown here is derived from an EMBL/GenBank/DDBJ whole genome shotgun (WGS) entry which is preliminary data.</text>
</comment>
<name>A0A2W5UKM0_9BACT</name>
<reference evidence="3 4" key="1">
    <citation type="submission" date="2017-08" db="EMBL/GenBank/DDBJ databases">
        <title>Infants hospitalized years apart are colonized by the same room-sourced microbial strains.</title>
        <authorList>
            <person name="Brooks B."/>
            <person name="Olm M.R."/>
            <person name="Firek B.A."/>
            <person name="Baker R."/>
            <person name="Thomas B.C."/>
            <person name="Morowitz M.J."/>
            <person name="Banfield J.F."/>
        </authorList>
    </citation>
    <scope>NUCLEOTIDE SEQUENCE [LARGE SCALE GENOMIC DNA]</scope>
    <source>
        <strain evidence="3">S2_003_000_R2_14</strain>
    </source>
</reference>
<organism evidence="3 4">
    <name type="scientific">Archangium gephyra</name>
    <dbReference type="NCBI Taxonomy" id="48"/>
    <lineage>
        <taxon>Bacteria</taxon>
        <taxon>Pseudomonadati</taxon>
        <taxon>Myxococcota</taxon>
        <taxon>Myxococcia</taxon>
        <taxon>Myxococcales</taxon>
        <taxon>Cystobacterineae</taxon>
        <taxon>Archangiaceae</taxon>
        <taxon>Archangium</taxon>
    </lineage>
</organism>
<dbReference type="GO" id="GO:0016787">
    <property type="term" value="F:hydrolase activity"/>
    <property type="evidence" value="ECO:0007669"/>
    <property type="project" value="UniProtKB-KW"/>
</dbReference>
<dbReference type="Pfam" id="PF00144">
    <property type="entry name" value="Beta-lactamase"/>
    <property type="match status" value="1"/>
</dbReference>
<dbReference type="Gene3D" id="3.40.710.10">
    <property type="entry name" value="DD-peptidase/beta-lactamase superfamily"/>
    <property type="match status" value="1"/>
</dbReference>
<keyword evidence="3" id="KW-0378">Hydrolase</keyword>
<evidence type="ECO:0000256" key="1">
    <source>
        <dbReference type="SAM" id="MobiDB-lite"/>
    </source>
</evidence>
<evidence type="ECO:0000313" key="4">
    <source>
        <dbReference type="Proteomes" id="UP000249061"/>
    </source>
</evidence>
<dbReference type="InterPro" id="IPR001466">
    <property type="entry name" value="Beta-lactam-related"/>
</dbReference>
<feature type="domain" description="Beta-lactamase-related" evidence="2">
    <location>
        <begin position="6"/>
        <end position="311"/>
    </location>
</feature>
<dbReference type="AlphaFoldDB" id="A0A2W5UKM0"/>
<dbReference type="PANTHER" id="PTHR43283">
    <property type="entry name" value="BETA-LACTAMASE-RELATED"/>
    <property type="match status" value="1"/>
</dbReference>
<dbReference type="PANTHER" id="PTHR43283:SF7">
    <property type="entry name" value="BETA-LACTAMASE-RELATED DOMAIN-CONTAINING PROTEIN"/>
    <property type="match status" value="1"/>
</dbReference>
<dbReference type="Proteomes" id="UP000249061">
    <property type="component" value="Unassembled WGS sequence"/>
</dbReference>
<proteinExistence type="predicted"/>
<sequence length="336" mass="35898">MRSAALLSRGVDEGAFPLARLEVFHAGRHVISAGNASSACVFDIASVTKVMSTTALVLDLSLRVDEPVQRWLPEAKIDATLEDLLFHRSGLPAFVPFFSQPGVNPRDGAIGTARAHERKAVYSDLGFIQLGAVLEAASGLTLDALFAQRIASPLGLSAGYRRLSSCLPLPAEFAPTGTTRPREPAPGQEGMWNMACVPTGFAEVDDDNAWAMDGVSGHAGLFSTAIDVARFGQAMLDGRWRAPWGPDVTTPGSTRTFGFDTPSPEGASCGPRFGKKGPRGAIGHLGFTGTSLWIDFDRQLVVAFLTNRVALGRANIRIREYRPLVHDAVLDDLGLE</sequence>
<protein>
    <submittedName>
        <fullName evidence="3">Serine hydrolase</fullName>
    </submittedName>
</protein>
<dbReference type="InterPro" id="IPR050789">
    <property type="entry name" value="Diverse_Enzym_Activities"/>
</dbReference>
<evidence type="ECO:0000259" key="2">
    <source>
        <dbReference type="Pfam" id="PF00144"/>
    </source>
</evidence>
<dbReference type="InterPro" id="IPR012338">
    <property type="entry name" value="Beta-lactam/transpept-like"/>
</dbReference>
<feature type="region of interest" description="Disordered" evidence="1">
    <location>
        <begin position="243"/>
        <end position="275"/>
    </location>
</feature>